<dbReference type="CDD" id="cd08434">
    <property type="entry name" value="PBP2_GltC_like"/>
    <property type="match status" value="1"/>
</dbReference>
<sequence length="294" mass="33379">MEWTQFQYFQVVAQLQHFTKSAEALNISQPALSRSIARLEEELGVPLFERQGRTVVLNSYGRIFLNRVNRAILEITLGQQEIEDLIDPFQGSVSLGFIHSQGSNLVPDLLGAFRKNFPEVRFMLYQNLTSQILDQLEAGDIDFCFCARPIARENVHWIRLFTEEIILIVPCEHPLAQRKTVQLAELAEELFIAFKKDVSLGEIIDRLFQEAGITPKVTFEGEEIGTIMGLVAAKLGIALIPKIKAFDMSGLSQVHVSAPLCQRVIGMAWIEGRYLSPAAKRFKEFVMEHFLREK</sequence>
<dbReference type="Pfam" id="PF03466">
    <property type="entry name" value="LysR_substrate"/>
    <property type="match status" value="1"/>
</dbReference>
<dbReference type="InterPro" id="IPR005119">
    <property type="entry name" value="LysR_subst-bd"/>
</dbReference>
<comment type="caution">
    <text evidence="6">The sequence shown here is derived from an EMBL/GenBank/DDBJ whole genome shotgun (WGS) entry which is preliminary data.</text>
</comment>
<dbReference type="RefSeq" id="WP_047808500.1">
    <property type="nucleotide sequence ID" value="NZ_LDZY01000002.1"/>
</dbReference>
<evidence type="ECO:0000313" key="7">
    <source>
        <dbReference type="Proteomes" id="UP000036356"/>
    </source>
</evidence>
<dbReference type="PATRIC" id="fig|476652.3.peg.561"/>
<dbReference type="GO" id="GO:0003700">
    <property type="term" value="F:DNA-binding transcription factor activity"/>
    <property type="evidence" value="ECO:0007669"/>
    <property type="project" value="InterPro"/>
</dbReference>
<reference evidence="6 7" key="1">
    <citation type="submission" date="2015-06" db="EMBL/GenBank/DDBJ databases">
        <title>Draft genome of the moderately acidophilic sulfate reducer Candidatus Desulfosporosinus acididurans strain M1.</title>
        <authorList>
            <person name="Poehlein A."/>
            <person name="Petzsch P."/>
            <person name="Johnson B.D."/>
            <person name="Schloemann M."/>
            <person name="Daniel R."/>
            <person name="Muehling M."/>
        </authorList>
    </citation>
    <scope>NUCLEOTIDE SEQUENCE [LARGE SCALE GENOMIC DNA]</scope>
    <source>
        <strain evidence="6 7">M1</strain>
    </source>
</reference>
<name>A0A0J1IRN8_9FIRM</name>
<keyword evidence="7" id="KW-1185">Reference proteome</keyword>
<dbReference type="PRINTS" id="PR00039">
    <property type="entry name" value="HTHLYSR"/>
</dbReference>
<dbReference type="Pfam" id="PF00126">
    <property type="entry name" value="HTH_1"/>
    <property type="match status" value="1"/>
</dbReference>
<evidence type="ECO:0000256" key="2">
    <source>
        <dbReference type="ARBA" id="ARBA00023015"/>
    </source>
</evidence>
<dbReference type="FunFam" id="1.10.10.10:FF:000001">
    <property type="entry name" value="LysR family transcriptional regulator"/>
    <property type="match status" value="1"/>
</dbReference>
<proteinExistence type="inferred from homology"/>
<organism evidence="6 7">
    <name type="scientific">Desulfosporosinus acididurans</name>
    <dbReference type="NCBI Taxonomy" id="476652"/>
    <lineage>
        <taxon>Bacteria</taxon>
        <taxon>Bacillati</taxon>
        <taxon>Bacillota</taxon>
        <taxon>Clostridia</taxon>
        <taxon>Eubacteriales</taxon>
        <taxon>Desulfitobacteriaceae</taxon>
        <taxon>Desulfosporosinus</taxon>
    </lineage>
</organism>
<comment type="similarity">
    <text evidence="1">Belongs to the LysR transcriptional regulatory family.</text>
</comment>
<dbReference type="EMBL" id="LDZY01000002">
    <property type="protein sequence ID" value="KLU67341.1"/>
    <property type="molecule type" value="Genomic_DNA"/>
</dbReference>
<dbReference type="GO" id="GO:0003677">
    <property type="term" value="F:DNA binding"/>
    <property type="evidence" value="ECO:0007669"/>
    <property type="project" value="UniProtKB-KW"/>
</dbReference>
<dbReference type="GO" id="GO:0005829">
    <property type="term" value="C:cytosol"/>
    <property type="evidence" value="ECO:0007669"/>
    <property type="project" value="TreeGrafter"/>
</dbReference>
<feature type="domain" description="HTH lysR-type" evidence="5">
    <location>
        <begin position="1"/>
        <end position="58"/>
    </location>
</feature>
<dbReference type="Proteomes" id="UP000036356">
    <property type="component" value="Unassembled WGS sequence"/>
</dbReference>
<dbReference type="PROSITE" id="PS50931">
    <property type="entry name" value="HTH_LYSR"/>
    <property type="match status" value="1"/>
</dbReference>
<dbReference type="AlphaFoldDB" id="A0A0J1IRN8"/>
<evidence type="ECO:0000259" key="5">
    <source>
        <dbReference type="PROSITE" id="PS50931"/>
    </source>
</evidence>
<keyword evidence="2" id="KW-0805">Transcription regulation</keyword>
<dbReference type="STRING" id="476652.DEAC_c05530"/>
<dbReference type="InterPro" id="IPR050950">
    <property type="entry name" value="HTH-type_LysR_regulators"/>
</dbReference>
<dbReference type="InterPro" id="IPR000847">
    <property type="entry name" value="LysR_HTH_N"/>
</dbReference>
<evidence type="ECO:0000256" key="1">
    <source>
        <dbReference type="ARBA" id="ARBA00009437"/>
    </source>
</evidence>
<dbReference type="InterPro" id="IPR036388">
    <property type="entry name" value="WH-like_DNA-bd_sf"/>
</dbReference>
<keyword evidence="4" id="KW-0804">Transcription</keyword>
<dbReference type="Gene3D" id="1.10.10.10">
    <property type="entry name" value="Winged helix-like DNA-binding domain superfamily/Winged helix DNA-binding domain"/>
    <property type="match status" value="1"/>
</dbReference>
<dbReference type="PANTHER" id="PTHR30419:SF28">
    <property type="entry name" value="HTH-TYPE TRANSCRIPTIONAL REGULATOR BSDA"/>
    <property type="match status" value="1"/>
</dbReference>
<evidence type="ECO:0000256" key="3">
    <source>
        <dbReference type="ARBA" id="ARBA00023125"/>
    </source>
</evidence>
<dbReference type="SUPFAM" id="SSF53850">
    <property type="entry name" value="Periplasmic binding protein-like II"/>
    <property type="match status" value="1"/>
</dbReference>
<keyword evidence="3" id="KW-0238">DNA-binding</keyword>
<dbReference type="PANTHER" id="PTHR30419">
    <property type="entry name" value="HTH-TYPE TRANSCRIPTIONAL REGULATOR YBHD"/>
    <property type="match status" value="1"/>
</dbReference>
<evidence type="ECO:0000256" key="4">
    <source>
        <dbReference type="ARBA" id="ARBA00023163"/>
    </source>
</evidence>
<protein>
    <submittedName>
        <fullName evidence="6">HTH-type transcriptional regulator GltC</fullName>
    </submittedName>
</protein>
<dbReference type="SUPFAM" id="SSF46785">
    <property type="entry name" value="Winged helix' DNA-binding domain"/>
    <property type="match status" value="1"/>
</dbReference>
<accession>A0A0J1IRN8</accession>
<dbReference type="Gene3D" id="3.40.190.290">
    <property type="match status" value="1"/>
</dbReference>
<dbReference type="InterPro" id="IPR036390">
    <property type="entry name" value="WH_DNA-bd_sf"/>
</dbReference>
<evidence type="ECO:0000313" key="6">
    <source>
        <dbReference type="EMBL" id="KLU67341.1"/>
    </source>
</evidence>
<gene>
    <name evidence="6" type="primary">gltC_3</name>
    <name evidence="6" type="ORF">DEAC_c05530</name>
</gene>